<dbReference type="Proteomes" id="UP000264589">
    <property type="component" value="Unassembled WGS sequence"/>
</dbReference>
<dbReference type="InterPro" id="IPR001940">
    <property type="entry name" value="Peptidase_S1C"/>
</dbReference>
<keyword evidence="9" id="KW-0720">Serine protease</keyword>
<proteinExistence type="inferred from homology"/>
<keyword evidence="12" id="KW-0732">Signal</keyword>
<dbReference type="InterPro" id="IPR001478">
    <property type="entry name" value="PDZ"/>
</dbReference>
<evidence type="ECO:0000256" key="8">
    <source>
        <dbReference type="ARBA" id="ARBA00022801"/>
    </source>
</evidence>
<evidence type="ECO:0000256" key="5">
    <source>
        <dbReference type="ARBA" id="ARBA00013958"/>
    </source>
</evidence>
<evidence type="ECO:0000256" key="9">
    <source>
        <dbReference type="ARBA" id="ARBA00022825"/>
    </source>
</evidence>
<accession>A0A371RG64</accession>
<keyword evidence="7" id="KW-0574">Periplasm</keyword>
<evidence type="ECO:0000259" key="13">
    <source>
        <dbReference type="PROSITE" id="PS50106"/>
    </source>
</evidence>
<comment type="similarity">
    <text evidence="3">Belongs to the peptidase S1C family.</text>
</comment>
<evidence type="ECO:0000256" key="11">
    <source>
        <dbReference type="ARBA" id="ARBA00032850"/>
    </source>
</evidence>
<dbReference type="PROSITE" id="PS50106">
    <property type="entry name" value="PDZ"/>
    <property type="match status" value="1"/>
</dbReference>
<dbReference type="SMART" id="SM00228">
    <property type="entry name" value="PDZ"/>
    <property type="match status" value="2"/>
</dbReference>
<protein>
    <recommendedName>
        <fullName evidence="5">Probable periplasmic serine endoprotease DegP-like</fullName>
        <ecNumber evidence="4">3.4.21.107</ecNumber>
    </recommendedName>
    <alternativeName>
        <fullName evidence="11">Protease Do</fullName>
    </alternativeName>
</protein>
<evidence type="ECO:0000256" key="2">
    <source>
        <dbReference type="ARBA" id="ARBA00004418"/>
    </source>
</evidence>
<dbReference type="RefSeq" id="WP_116391072.1">
    <property type="nucleotide sequence ID" value="NZ_QUQO01000001.1"/>
</dbReference>
<gene>
    <name evidence="14" type="ORF">DX908_03540</name>
</gene>
<keyword evidence="15" id="KW-1185">Reference proteome</keyword>
<feature type="domain" description="PDZ" evidence="13">
    <location>
        <begin position="228"/>
        <end position="295"/>
    </location>
</feature>
<dbReference type="InterPro" id="IPR009003">
    <property type="entry name" value="Peptidase_S1_PA"/>
</dbReference>
<dbReference type="Pfam" id="PF13365">
    <property type="entry name" value="Trypsin_2"/>
    <property type="match status" value="1"/>
</dbReference>
<organism evidence="14 15">
    <name type="scientific">Parvularcula marina</name>
    <dbReference type="NCBI Taxonomy" id="2292771"/>
    <lineage>
        <taxon>Bacteria</taxon>
        <taxon>Pseudomonadati</taxon>
        <taxon>Pseudomonadota</taxon>
        <taxon>Alphaproteobacteria</taxon>
        <taxon>Parvularculales</taxon>
        <taxon>Parvularculaceae</taxon>
        <taxon>Parvularcula</taxon>
    </lineage>
</organism>
<dbReference type="SUPFAM" id="SSF50494">
    <property type="entry name" value="Trypsin-like serine proteases"/>
    <property type="match status" value="1"/>
</dbReference>
<dbReference type="GO" id="GO:0006508">
    <property type="term" value="P:proteolysis"/>
    <property type="evidence" value="ECO:0007669"/>
    <property type="project" value="UniProtKB-KW"/>
</dbReference>
<evidence type="ECO:0000256" key="10">
    <source>
        <dbReference type="ARBA" id="ARBA00023016"/>
    </source>
</evidence>
<name>A0A371RG64_9PROT</name>
<comment type="subcellular location">
    <subcellularLocation>
        <location evidence="2">Periplasm</location>
    </subcellularLocation>
</comment>
<evidence type="ECO:0000256" key="6">
    <source>
        <dbReference type="ARBA" id="ARBA00022670"/>
    </source>
</evidence>
<dbReference type="AlphaFoldDB" id="A0A371RG64"/>
<evidence type="ECO:0000256" key="3">
    <source>
        <dbReference type="ARBA" id="ARBA00010541"/>
    </source>
</evidence>
<dbReference type="Pfam" id="PF13180">
    <property type="entry name" value="PDZ_2"/>
    <property type="match status" value="2"/>
</dbReference>
<evidence type="ECO:0000256" key="4">
    <source>
        <dbReference type="ARBA" id="ARBA00013035"/>
    </source>
</evidence>
<evidence type="ECO:0000256" key="12">
    <source>
        <dbReference type="SAM" id="SignalP"/>
    </source>
</evidence>
<dbReference type="PRINTS" id="PR00834">
    <property type="entry name" value="PROTEASES2C"/>
</dbReference>
<dbReference type="PANTHER" id="PTHR22939">
    <property type="entry name" value="SERINE PROTEASE FAMILY S1C HTRA-RELATED"/>
    <property type="match status" value="1"/>
</dbReference>
<evidence type="ECO:0000313" key="14">
    <source>
        <dbReference type="EMBL" id="RFB04439.1"/>
    </source>
</evidence>
<dbReference type="GO" id="GO:0004252">
    <property type="term" value="F:serine-type endopeptidase activity"/>
    <property type="evidence" value="ECO:0007669"/>
    <property type="project" value="InterPro"/>
</dbReference>
<dbReference type="EMBL" id="QUQO01000001">
    <property type="protein sequence ID" value="RFB04439.1"/>
    <property type="molecule type" value="Genomic_DNA"/>
</dbReference>
<dbReference type="InterPro" id="IPR036034">
    <property type="entry name" value="PDZ_sf"/>
</dbReference>
<dbReference type="Gene3D" id="2.40.10.120">
    <property type="match status" value="1"/>
</dbReference>
<dbReference type="SUPFAM" id="SSF50156">
    <property type="entry name" value="PDZ domain-like"/>
    <property type="match status" value="2"/>
</dbReference>
<dbReference type="OrthoDB" id="9758917at2"/>
<dbReference type="InParanoid" id="A0A371RG64"/>
<dbReference type="Gene3D" id="2.30.42.10">
    <property type="match status" value="2"/>
</dbReference>
<comment type="catalytic activity">
    <reaction evidence="1">
        <text>Acts on substrates that are at least partially unfolded. The cleavage site P1 residue is normally between a pair of hydrophobic residues, such as Val-|-Val.</text>
        <dbReference type="EC" id="3.4.21.107"/>
    </reaction>
</comment>
<reference evidence="14 15" key="1">
    <citation type="submission" date="2018-08" db="EMBL/GenBank/DDBJ databases">
        <title>Parvularcula sp. SM1705, isolated from surface water of the South Sea China.</title>
        <authorList>
            <person name="Sun L."/>
        </authorList>
    </citation>
    <scope>NUCLEOTIDE SEQUENCE [LARGE SCALE GENOMIC DNA]</scope>
    <source>
        <strain evidence="14 15">SM1705</strain>
    </source>
</reference>
<evidence type="ECO:0000256" key="7">
    <source>
        <dbReference type="ARBA" id="ARBA00022764"/>
    </source>
</evidence>
<evidence type="ECO:0000256" key="1">
    <source>
        <dbReference type="ARBA" id="ARBA00001772"/>
    </source>
</evidence>
<dbReference type="GO" id="GO:0042597">
    <property type="term" value="C:periplasmic space"/>
    <property type="evidence" value="ECO:0007669"/>
    <property type="project" value="UniProtKB-SubCell"/>
</dbReference>
<evidence type="ECO:0000313" key="15">
    <source>
        <dbReference type="Proteomes" id="UP000264589"/>
    </source>
</evidence>
<comment type="caution">
    <text evidence="14">The sequence shown here is derived from an EMBL/GenBank/DDBJ whole genome shotgun (WGS) entry which is preliminary data.</text>
</comment>
<keyword evidence="8" id="KW-0378">Hydrolase</keyword>
<feature type="chain" id="PRO_5016978533" description="Probable periplasmic serine endoprotease DegP-like" evidence="12">
    <location>
        <begin position="22"/>
        <end position="443"/>
    </location>
</feature>
<keyword evidence="6" id="KW-0645">Protease</keyword>
<sequence length="443" mass="46152">MRRICLALGLAAAMMAVQAPAVTASATPETFSSLVKNVMPAVVNISGRQAGIGGAPMGGGESLGSGFIIDSSGIVVTNNHVIDRSDIITVTLEDGREFKATLRGTDPLTDLAVLQMEGGGRFPAVKFGNSDKIDVGDWVVAIGQPFGLGGSVSAGIVSAKSRDIDSGLYDDFIQTDAAINRGNSGGPLFDMSGRVVGVNTIIYSQSGGSVGIGFAIPSNLAARVVQQLIEFGETQRGYLGVLLDDVNEDTRLRLGLANTKGALVTGVPSSGGPAAQAGIMQDDVIVRFNNRDVDDQRDLTRAVADAPIGQEVPVIVIRNGEQVRLAVVIARRETLTAQTDGTLRMSGLTLQSANLQTKALYGLADDVEGVVVTHVDPSSPLAGYLKAGDVISEIGWNTVNSPGAFETYMSRYQAANSGPVKVLVRRGDRLFNATINPLGLGLN</sequence>
<feature type="signal peptide" evidence="12">
    <location>
        <begin position="1"/>
        <end position="21"/>
    </location>
</feature>
<keyword evidence="10" id="KW-0346">Stress response</keyword>
<dbReference type="PANTHER" id="PTHR22939:SF130">
    <property type="entry name" value="PERIPLASMIC SERINE ENDOPROTEASE DEGP-LIKE-RELATED"/>
    <property type="match status" value="1"/>
</dbReference>
<dbReference type="EC" id="3.4.21.107" evidence="4"/>